<comment type="caution">
    <text evidence="1">The sequence shown here is derived from an EMBL/GenBank/DDBJ whole genome shotgun (WGS) entry which is preliminary data.</text>
</comment>
<reference evidence="1 2" key="1">
    <citation type="submission" date="2018-10" db="EMBL/GenBank/DDBJ databases">
        <title>Transmission dynamics of multidrug resistant bacteria on intensive care unit surfaces.</title>
        <authorList>
            <person name="D'Souza A.W."/>
            <person name="Potter R.F."/>
            <person name="Wallace M."/>
            <person name="Shupe A."/>
            <person name="Patel S."/>
            <person name="Sun S."/>
            <person name="Gul D."/>
            <person name="Kwon J.H."/>
            <person name="Andleeb S."/>
            <person name="Burnham C.-A.D."/>
            <person name="Dantas G."/>
        </authorList>
    </citation>
    <scope>NUCLEOTIDE SEQUENCE [LARGE SCALE GENOMIC DNA]</scope>
    <source>
        <strain evidence="1 2">PO_271</strain>
    </source>
</reference>
<dbReference type="EMBL" id="RHRS01000067">
    <property type="protein sequence ID" value="RRW30794.1"/>
    <property type="molecule type" value="Genomic_DNA"/>
</dbReference>
<dbReference type="AlphaFoldDB" id="A0A427H9E1"/>
<organism evidence="1 2">
    <name type="scientific">Ectopseudomonas oleovorans</name>
    <name type="common">Pseudomonas oleovorans</name>
    <dbReference type="NCBI Taxonomy" id="301"/>
    <lineage>
        <taxon>Bacteria</taxon>
        <taxon>Pseudomonadati</taxon>
        <taxon>Pseudomonadota</taxon>
        <taxon>Gammaproteobacteria</taxon>
        <taxon>Pseudomonadales</taxon>
        <taxon>Pseudomonadaceae</taxon>
        <taxon>Ectopseudomonas</taxon>
    </lineage>
</organism>
<dbReference type="Proteomes" id="UP000272833">
    <property type="component" value="Unassembled WGS sequence"/>
</dbReference>
<proteinExistence type="predicted"/>
<sequence length="70" mass="7796">MHGNAGCCCTRYRGNGLAQTYALHLSHWFTGKYKITVKTFDEPAEVLQIIEDTLAHDLKPVFGKTGGNNR</sequence>
<evidence type="ECO:0000313" key="1">
    <source>
        <dbReference type="EMBL" id="RRW30794.1"/>
    </source>
</evidence>
<accession>A0A427H9E1</accession>
<protein>
    <submittedName>
        <fullName evidence="1">Uncharacterized protein</fullName>
    </submittedName>
</protein>
<gene>
    <name evidence="1" type="ORF">EGJ44_19175</name>
</gene>
<evidence type="ECO:0000313" key="2">
    <source>
        <dbReference type="Proteomes" id="UP000272833"/>
    </source>
</evidence>
<name>A0A427H9E1_ECTOL</name>